<protein>
    <submittedName>
        <fullName evidence="1">Uncharacterized protein</fullName>
    </submittedName>
</protein>
<organism evidence="1 2">
    <name type="scientific">Eubacterium segne</name>
    <dbReference type="NCBI Taxonomy" id="2763045"/>
    <lineage>
        <taxon>Bacteria</taxon>
        <taxon>Bacillati</taxon>
        <taxon>Bacillota</taxon>
        <taxon>Clostridia</taxon>
        <taxon>Eubacteriales</taxon>
        <taxon>Eubacteriaceae</taxon>
        <taxon>Eubacterium</taxon>
    </lineage>
</organism>
<evidence type="ECO:0000313" key="2">
    <source>
        <dbReference type="Proteomes" id="UP000597877"/>
    </source>
</evidence>
<comment type="caution">
    <text evidence="1">The sequence shown here is derived from an EMBL/GenBank/DDBJ whole genome shotgun (WGS) entry which is preliminary data.</text>
</comment>
<reference evidence="1 2" key="1">
    <citation type="submission" date="2020-08" db="EMBL/GenBank/DDBJ databases">
        <title>Genome public.</title>
        <authorList>
            <person name="Liu C."/>
            <person name="Sun Q."/>
        </authorList>
    </citation>
    <scope>NUCLEOTIDE SEQUENCE [LARGE SCALE GENOMIC DNA]</scope>
    <source>
        <strain evidence="1 2">BX4</strain>
    </source>
</reference>
<gene>
    <name evidence="1" type="ORF">H8S00_05105</name>
</gene>
<dbReference type="Proteomes" id="UP000597877">
    <property type="component" value="Unassembled WGS sequence"/>
</dbReference>
<name>A0ABR7F199_9FIRM</name>
<dbReference type="EMBL" id="JACOOZ010000003">
    <property type="protein sequence ID" value="MBC5667364.1"/>
    <property type="molecule type" value="Genomic_DNA"/>
</dbReference>
<dbReference type="RefSeq" id="WP_186840145.1">
    <property type="nucleotide sequence ID" value="NZ_JACOOZ010000003.1"/>
</dbReference>
<keyword evidence="2" id="KW-1185">Reference proteome</keyword>
<sequence length="155" mass="17986">MYLRKILTDGNKEFLENMRVDFDYKGEHYNVRIKRLCDNFFESYTGTCFDYSEICNCKIGYITGEEVTVSIKTLYESNFGTECGWINTENNENGDVGYYDLYTTSGLVCMDGETCKIIDVKEDYIVLKNTDGERDMIFTLTYEEANICCFECPAE</sequence>
<accession>A0ABR7F199</accession>
<proteinExistence type="predicted"/>
<evidence type="ECO:0000313" key="1">
    <source>
        <dbReference type="EMBL" id="MBC5667364.1"/>
    </source>
</evidence>